<evidence type="ECO:0000313" key="1">
    <source>
        <dbReference type="EMBL" id="SIO53857.1"/>
    </source>
</evidence>
<dbReference type="STRING" id="536979.SAMN04488055_5493"/>
<evidence type="ECO:0000313" key="2">
    <source>
        <dbReference type="Proteomes" id="UP000185003"/>
    </source>
</evidence>
<dbReference type="AlphaFoldDB" id="A0A1N6KC08"/>
<reference evidence="1 2" key="1">
    <citation type="submission" date="2016-11" db="EMBL/GenBank/DDBJ databases">
        <authorList>
            <person name="Jaros S."/>
            <person name="Januszkiewicz K."/>
            <person name="Wedrychowicz H."/>
        </authorList>
    </citation>
    <scope>NUCLEOTIDE SEQUENCE [LARGE SCALE GENOMIC DNA]</scope>
    <source>
        <strain evidence="1 2">DSM 24787</strain>
    </source>
</reference>
<proteinExistence type="predicted"/>
<gene>
    <name evidence="1" type="ORF">SAMN04488055_5493</name>
</gene>
<keyword evidence="2" id="KW-1185">Reference proteome</keyword>
<dbReference type="EMBL" id="FSRA01000002">
    <property type="protein sequence ID" value="SIO53857.1"/>
    <property type="molecule type" value="Genomic_DNA"/>
</dbReference>
<accession>A0A1N6KC08</accession>
<name>A0A1N6KC08_9BACT</name>
<sequence>MLISTLKETFITVRPYHPIMEMIYHDKIKIECLCFWFDGECRHPINNQTLKIFLNHAEIFTPSVFPERPDLGCYAIDNDINYENGELQVGEIYYKGNLIYYRK</sequence>
<dbReference type="Proteomes" id="UP000185003">
    <property type="component" value="Unassembled WGS sequence"/>
</dbReference>
<organism evidence="1 2">
    <name type="scientific">Chitinophaga niabensis</name>
    <dbReference type="NCBI Taxonomy" id="536979"/>
    <lineage>
        <taxon>Bacteria</taxon>
        <taxon>Pseudomonadati</taxon>
        <taxon>Bacteroidota</taxon>
        <taxon>Chitinophagia</taxon>
        <taxon>Chitinophagales</taxon>
        <taxon>Chitinophagaceae</taxon>
        <taxon>Chitinophaga</taxon>
    </lineage>
</organism>
<protein>
    <submittedName>
        <fullName evidence="1">Uncharacterized protein</fullName>
    </submittedName>
</protein>